<dbReference type="GeneID" id="18266273"/>
<reference evidence="1 2" key="1">
    <citation type="journal article" date="2014" name="Proc. Natl. Acad. Sci. U.S.A.">
        <title>Thirty-thousand-year-old distant relative of giant icosahedral DNA viruses with a pandoravirus morphology.</title>
        <authorList>
            <person name="Legendre M."/>
            <person name="Bartoli J."/>
            <person name="Shmakova L."/>
            <person name="Jeudy S."/>
            <person name="Labadie K."/>
            <person name="Adrait A."/>
            <person name="Lescot M."/>
            <person name="Poirot O."/>
            <person name="Bertaux L."/>
            <person name="Bruley C."/>
            <person name="Coute Y."/>
            <person name="Rivkina E."/>
            <person name="Abergel C."/>
            <person name="Claverie J.M."/>
        </authorList>
    </citation>
    <scope>NUCLEOTIDE SEQUENCE [LARGE SCALE GENOMIC DNA]</scope>
    <source>
        <strain evidence="1">P1084-T</strain>
    </source>
</reference>
<evidence type="ECO:0000313" key="1">
    <source>
        <dbReference type="EMBL" id="AHH01812.1"/>
    </source>
</evidence>
<dbReference type="EMBL" id="KF740664">
    <property type="protein sequence ID" value="AHH01812.1"/>
    <property type="molecule type" value="Genomic_DNA"/>
</dbReference>
<dbReference type="RefSeq" id="YP_009001147.1">
    <property type="nucleotide sequence ID" value="NC_023423.1"/>
</dbReference>
<gene>
    <name evidence="1" type="ORF">pv_245</name>
</gene>
<dbReference type="Proteomes" id="UP000202176">
    <property type="component" value="Segment"/>
</dbReference>
<evidence type="ECO:0000313" key="2">
    <source>
        <dbReference type="Proteomes" id="UP000202176"/>
    </source>
</evidence>
<organism evidence="1 2">
    <name type="scientific">Pithovirus sibericum</name>
    <dbReference type="NCBI Taxonomy" id="1450746"/>
    <lineage>
        <taxon>Viruses</taxon>
        <taxon>Pithoviruses</taxon>
        <taxon>Orthopithovirinae</taxon>
        <taxon>Alphapithovirus</taxon>
        <taxon>Alphapithovirus sibericum</taxon>
    </lineage>
</organism>
<keyword evidence="2" id="KW-1185">Reference proteome</keyword>
<dbReference type="KEGG" id="vg:18266273"/>
<name>W5S659_9VIRU</name>
<sequence length="480" mass="55410">MFQPPSLRNLVLLDQPYFQVRELCKDERFYSLCDENLWALKAERDLGIPTEYFALANQPLQGRNPLPSRELTGYQRYLELLTKKFITPDSRANFNKRTQKVGGIYESYGGLLESIERGSVPGVEFFFPLISQVARQDLESKIVNHTLAPYRYRFWAFFRTLQLLFGDDKAQQIAQDSNYYSYRRLGSWSDFFEESVSPFPPSQIDLWVEEGNLQALGEAIPQGGNDLWGGLVYLVRLGSIEAAHLCLEFLNLDSNSSSQIHREVIISSLTSGNVEIVNLLLPFWSVTELFLPIGNISDVRQIPQLPPGTFNNPIYRDNIFNAIQYSYYGCNQELIDIFLTTLPTDRQILNPRNSFADEIVEGMIFHRRFADGYSILKNLFESGSRGLVIDYSVLRSEDVDAIRLVYSDLYNESAIREKIDNCRGNVNLLVNLFMILRENHPDKVPSYLLKFLKGLPKYYSKLYPLSEKICQIEYERFSQQ</sequence>
<proteinExistence type="predicted"/>
<protein>
    <submittedName>
        <fullName evidence="1">Uncharacterized protein</fullName>
    </submittedName>
</protein>
<accession>W5S659</accession>